<dbReference type="OrthoDB" id="408373at2759"/>
<keyword evidence="2" id="KW-0378">Hydrolase</keyword>
<dbReference type="InterPro" id="IPR000073">
    <property type="entry name" value="AB_hydrolase_1"/>
</dbReference>
<keyword evidence="3" id="KW-1185">Reference proteome</keyword>
<dbReference type="Gene3D" id="3.40.50.1820">
    <property type="entry name" value="alpha/beta hydrolase"/>
    <property type="match status" value="1"/>
</dbReference>
<organism evidence="2 3">
    <name type="scientific">Coniella lustricola</name>
    <dbReference type="NCBI Taxonomy" id="2025994"/>
    <lineage>
        <taxon>Eukaryota</taxon>
        <taxon>Fungi</taxon>
        <taxon>Dikarya</taxon>
        <taxon>Ascomycota</taxon>
        <taxon>Pezizomycotina</taxon>
        <taxon>Sordariomycetes</taxon>
        <taxon>Sordariomycetidae</taxon>
        <taxon>Diaporthales</taxon>
        <taxon>Schizoparmaceae</taxon>
        <taxon>Coniella</taxon>
    </lineage>
</organism>
<dbReference type="EMBL" id="KZ678387">
    <property type="protein sequence ID" value="PSR98983.1"/>
    <property type="molecule type" value="Genomic_DNA"/>
</dbReference>
<dbReference type="AlphaFoldDB" id="A0A2T3AI23"/>
<sequence>MSSKPTIVIVPGAWQKPAAFAGIVAKLQAAGYPTIHVPLPSTGGVAPIGLSDDIAVVRKVLLPLIEEQGKEVVLIGHSAGGISASGAVEGLDAASRAKAGQTGGVLKVIFLAAFVVPKGQSLLDMLGGNPLPWMVIEADRVSGNPDMVPQVAFNDLASQPDEQAKWVREMDYTSAALFASPAAYEPWANGIPCAYIHTSDDGALPLPVQQAMAPQLGAHAKSATLKAGHCPHLSVPDDLVKAIESVL</sequence>
<reference evidence="2 3" key="1">
    <citation type="journal article" date="2018" name="Mycol. Prog.">
        <title>Coniella lustricola, a new species from submerged detritus.</title>
        <authorList>
            <person name="Raudabaugh D.B."/>
            <person name="Iturriaga T."/>
            <person name="Carver A."/>
            <person name="Mondo S."/>
            <person name="Pangilinan J."/>
            <person name="Lipzen A."/>
            <person name="He G."/>
            <person name="Amirebrahimi M."/>
            <person name="Grigoriev I.V."/>
            <person name="Miller A.N."/>
        </authorList>
    </citation>
    <scope>NUCLEOTIDE SEQUENCE [LARGE SCALE GENOMIC DNA]</scope>
    <source>
        <strain evidence="2 3">B22-T-1</strain>
    </source>
</reference>
<evidence type="ECO:0000313" key="3">
    <source>
        <dbReference type="Proteomes" id="UP000241462"/>
    </source>
</evidence>
<dbReference type="PANTHER" id="PTHR37017">
    <property type="entry name" value="AB HYDROLASE-1 DOMAIN-CONTAINING PROTEIN-RELATED"/>
    <property type="match status" value="1"/>
</dbReference>
<dbReference type="SUPFAM" id="SSF53474">
    <property type="entry name" value="alpha/beta-Hydrolases"/>
    <property type="match status" value="1"/>
</dbReference>
<dbReference type="STRING" id="2025994.A0A2T3AI23"/>
<dbReference type="Pfam" id="PF12697">
    <property type="entry name" value="Abhydrolase_6"/>
    <property type="match status" value="1"/>
</dbReference>
<dbReference type="GO" id="GO:0016787">
    <property type="term" value="F:hydrolase activity"/>
    <property type="evidence" value="ECO:0007669"/>
    <property type="project" value="UniProtKB-KW"/>
</dbReference>
<proteinExistence type="predicted"/>
<evidence type="ECO:0000259" key="1">
    <source>
        <dbReference type="Pfam" id="PF12697"/>
    </source>
</evidence>
<feature type="domain" description="AB hydrolase-1" evidence="1">
    <location>
        <begin position="7"/>
        <end position="241"/>
    </location>
</feature>
<dbReference type="PANTHER" id="PTHR37017:SF13">
    <property type="entry name" value="AB HYDROLASE-1 DOMAIN-CONTAINING PROTEIN"/>
    <property type="match status" value="1"/>
</dbReference>
<dbReference type="InterPro" id="IPR052897">
    <property type="entry name" value="Sec-Metab_Biosynth_Hydrolase"/>
</dbReference>
<accession>A0A2T3AI23</accession>
<evidence type="ECO:0000313" key="2">
    <source>
        <dbReference type="EMBL" id="PSR98983.1"/>
    </source>
</evidence>
<name>A0A2T3AI23_9PEZI</name>
<dbReference type="InParanoid" id="A0A2T3AI23"/>
<dbReference type="Proteomes" id="UP000241462">
    <property type="component" value="Unassembled WGS sequence"/>
</dbReference>
<gene>
    <name evidence="2" type="ORF">BD289DRAFT_361611</name>
</gene>
<protein>
    <submittedName>
        <fullName evidence="2">Alpha/Beta hydrolase protein</fullName>
    </submittedName>
</protein>
<dbReference type="InterPro" id="IPR029058">
    <property type="entry name" value="AB_hydrolase_fold"/>
</dbReference>